<accession>A0A6V8M614</accession>
<keyword evidence="4" id="KW-0902">Two-component regulatory system</keyword>
<dbReference type="PANTHER" id="PTHR48111:SF1">
    <property type="entry name" value="TWO-COMPONENT RESPONSE REGULATOR ORR33"/>
    <property type="match status" value="1"/>
</dbReference>
<evidence type="ECO:0000259" key="12">
    <source>
        <dbReference type="PROSITE" id="PS50112"/>
    </source>
</evidence>
<evidence type="ECO:0000313" key="14">
    <source>
        <dbReference type="Proteomes" id="UP000494245"/>
    </source>
</evidence>
<protein>
    <recommendedName>
        <fullName evidence="2">histidine kinase</fullName>
        <ecNumber evidence="2">2.7.13.3</ecNumber>
    </recommendedName>
</protein>
<dbReference type="GO" id="GO:0006355">
    <property type="term" value="P:regulation of DNA-templated transcription"/>
    <property type="evidence" value="ECO:0007669"/>
    <property type="project" value="TreeGrafter"/>
</dbReference>
<feature type="modified residue" description="4-aspartylphosphate" evidence="8">
    <location>
        <position position="59"/>
    </location>
</feature>
<dbReference type="SUPFAM" id="SSF55874">
    <property type="entry name" value="ATPase domain of HSP90 chaperone/DNA topoisomerase II/histidine kinase"/>
    <property type="match status" value="1"/>
</dbReference>
<comment type="catalytic activity">
    <reaction evidence="1">
        <text>ATP + protein L-histidine = ADP + protein N-phospho-L-histidine.</text>
        <dbReference type="EC" id="2.7.13.3"/>
    </reaction>
</comment>
<keyword evidence="14" id="KW-1185">Reference proteome</keyword>
<evidence type="ECO:0000313" key="13">
    <source>
        <dbReference type="EMBL" id="GFK96055.1"/>
    </source>
</evidence>
<dbReference type="PANTHER" id="PTHR48111">
    <property type="entry name" value="REGULATOR OF RPOS"/>
    <property type="match status" value="1"/>
</dbReference>
<evidence type="ECO:0000256" key="2">
    <source>
        <dbReference type="ARBA" id="ARBA00012438"/>
    </source>
</evidence>
<dbReference type="GO" id="GO:0005829">
    <property type="term" value="C:cytosol"/>
    <property type="evidence" value="ECO:0007669"/>
    <property type="project" value="TreeGrafter"/>
</dbReference>
<dbReference type="Gene3D" id="1.10.287.130">
    <property type="match status" value="1"/>
</dbReference>
<dbReference type="NCBIfam" id="TIGR00229">
    <property type="entry name" value="sensory_box"/>
    <property type="match status" value="1"/>
</dbReference>
<keyword evidence="9" id="KW-0175">Coiled coil</keyword>
<dbReference type="InterPro" id="IPR005467">
    <property type="entry name" value="His_kinase_dom"/>
</dbReference>
<evidence type="ECO:0000256" key="7">
    <source>
        <dbReference type="ARBA" id="ARBA00023163"/>
    </source>
</evidence>
<dbReference type="SMART" id="SM00388">
    <property type="entry name" value="HisKA"/>
    <property type="match status" value="1"/>
</dbReference>
<dbReference type="SUPFAM" id="SSF52172">
    <property type="entry name" value="CheY-like"/>
    <property type="match status" value="1"/>
</dbReference>
<evidence type="ECO:0000256" key="1">
    <source>
        <dbReference type="ARBA" id="ARBA00000085"/>
    </source>
</evidence>
<dbReference type="PROSITE" id="PS50110">
    <property type="entry name" value="RESPONSE_REGULATORY"/>
    <property type="match status" value="1"/>
</dbReference>
<feature type="domain" description="Histidine kinase" evidence="10">
    <location>
        <begin position="280"/>
        <end position="478"/>
    </location>
</feature>
<dbReference type="Proteomes" id="UP000494245">
    <property type="component" value="Unassembled WGS sequence"/>
</dbReference>
<keyword evidence="7" id="KW-0804">Transcription</keyword>
<dbReference type="InterPro" id="IPR036097">
    <property type="entry name" value="HisK_dim/P_sf"/>
</dbReference>
<dbReference type="PROSITE" id="PS50112">
    <property type="entry name" value="PAS"/>
    <property type="match status" value="1"/>
</dbReference>
<feature type="domain" description="Response regulatory" evidence="11">
    <location>
        <begin position="10"/>
        <end position="124"/>
    </location>
</feature>
<dbReference type="GO" id="GO:0000155">
    <property type="term" value="F:phosphorelay sensor kinase activity"/>
    <property type="evidence" value="ECO:0007669"/>
    <property type="project" value="InterPro"/>
</dbReference>
<reference evidence="13 14" key="1">
    <citation type="submission" date="2020-04" db="EMBL/GenBank/DDBJ databases">
        <authorList>
            <consortium name="Desulfovibrio sp. FSS-1 genome sequencing consortium"/>
            <person name="Shimoshige H."/>
            <person name="Kobayashi H."/>
            <person name="Maekawa T."/>
        </authorList>
    </citation>
    <scope>NUCLEOTIDE SEQUENCE [LARGE SCALE GENOMIC DNA]</scope>
    <source>
        <strain evidence="13 14">SIID29052-01</strain>
    </source>
</reference>
<organism evidence="13 14">
    <name type="scientific">Fundidesulfovibrio magnetotacticus</name>
    <dbReference type="NCBI Taxonomy" id="2730080"/>
    <lineage>
        <taxon>Bacteria</taxon>
        <taxon>Pseudomonadati</taxon>
        <taxon>Thermodesulfobacteriota</taxon>
        <taxon>Desulfovibrionia</taxon>
        <taxon>Desulfovibrionales</taxon>
        <taxon>Desulfovibrionaceae</taxon>
        <taxon>Fundidesulfovibrio</taxon>
    </lineage>
</organism>
<evidence type="ECO:0000256" key="8">
    <source>
        <dbReference type="PROSITE-ProRule" id="PRU00169"/>
    </source>
</evidence>
<dbReference type="GO" id="GO:0000156">
    <property type="term" value="F:phosphorelay response regulator activity"/>
    <property type="evidence" value="ECO:0007669"/>
    <property type="project" value="TreeGrafter"/>
</dbReference>
<dbReference type="PROSITE" id="PS50109">
    <property type="entry name" value="HIS_KIN"/>
    <property type="match status" value="1"/>
</dbReference>
<dbReference type="Pfam" id="PF00072">
    <property type="entry name" value="Response_reg"/>
    <property type="match status" value="1"/>
</dbReference>
<dbReference type="Gene3D" id="3.30.450.20">
    <property type="entry name" value="PAS domain"/>
    <property type="match status" value="1"/>
</dbReference>
<dbReference type="Gene3D" id="3.30.565.10">
    <property type="entry name" value="Histidine kinase-like ATPase, C-terminal domain"/>
    <property type="match status" value="1"/>
</dbReference>
<dbReference type="InterPro" id="IPR035965">
    <property type="entry name" value="PAS-like_dom_sf"/>
</dbReference>
<evidence type="ECO:0000256" key="6">
    <source>
        <dbReference type="ARBA" id="ARBA00023125"/>
    </source>
</evidence>
<keyword evidence="5" id="KW-0805">Transcription regulation</keyword>
<dbReference type="SUPFAM" id="SSF55785">
    <property type="entry name" value="PYP-like sensor domain (PAS domain)"/>
    <property type="match status" value="1"/>
</dbReference>
<dbReference type="CDD" id="cd00130">
    <property type="entry name" value="PAS"/>
    <property type="match status" value="1"/>
</dbReference>
<dbReference type="InterPro" id="IPR000014">
    <property type="entry name" value="PAS"/>
</dbReference>
<dbReference type="Gene3D" id="3.40.50.2300">
    <property type="match status" value="1"/>
</dbReference>
<dbReference type="InterPro" id="IPR013655">
    <property type="entry name" value="PAS_fold_3"/>
</dbReference>
<dbReference type="GO" id="GO:0032993">
    <property type="term" value="C:protein-DNA complex"/>
    <property type="evidence" value="ECO:0007669"/>
    <property type="project" value="TreeGrafter"/>
</dbReference>
<dbReference type="EMBL" id="BLTE01000031">
    <property type="protein sequence ID" value="GFK96055.1"/>
    <property type="molecule type" value="Genomic_DNA"/>
</dbReference>
<keyword evidence="3 8" id="KW-0597">Phosphoprotein</keyword>
<evidence type="ECO:0000256" key="9">
    <source>
        <dbReference type="SAM" id="Coils"/>
    </source>
</evidence>
<feature type="coiled-coil region" evidence="9">
    <location>
        <begin position="120"/>
        <end position="147"/>
    </location>
</feature>
<dbReference type="SUPFAM" id="SSF47384">
    <property type="entry name" value="Homodimeric domain of signal transducing histidine kinase"/>
    <property type="match status" value="1"/>
</dbReference>
<dbReference type="Pfam" id="PF00512">
    <property type="entry name" value="HisKA"/>
    <property type="match status" value="1"/>
</dbReference>
<dbReference type="Pfam" id="PF08447">
    <property type="entry name" value="PAS_3"/>
    <property type="match status" value="1"/>
</dbReference>
<evidence type="ECO:0000256" key="4">
    <source>
        <dbReference type="ARBA" id="ARBA00023012"/>
    </source>
</evidence>
<dbReference type="InterPro" id="IPR039420">
    <property type="entry name" value="WalR-like"/>
</dbReference>
<dbReference type="InterPro" id="IPR001789">
    <property type="entry name" value="Sig_transdc_resp-reg_receiver"/>
</dbReference>
<dbReference type="InterPro" id="IPR036890">
    <property type="entry name" value="HATPase_C_sf"/>
</dbReference>
<dbReference type="EC" id="2.7.13.3" evidence="2"/>
<dbReference type="CDD" id="cd00082">
    <property type="entry name" value="HisKA"/>
    <property type="match status" value="1"/>
</dbReference>
<proteinExistence type="predicted"/>
<evidence type="ECO:0000256" key="3">
    <source>
        <dbReference type="ARBA" id="ARBA00022553"/>
    </source>
</evidence>
<feature type="domain" description="PAS" evidence="12">
    <location>
        <begin position="137"/>
        <end position="209"/>
    </location>
</feature>
<dbReference type="AlphaFoldDB" id="A0A6V8M614"/>
<dbReference type="GO" id="GO:0000976">
    <property type="term" value="F:transcription cis-regulatory region binding"/>
    <property type="evidence" value="ECO:0007669"/>
    <property type="project" value="TreeGrafter"/>
</dbReference>
<evidence type="ECO:0000256" key="5">
    <source>
        <dbReference type="ARBA" id="ARBA00023015"/>
    </source>
</evidence>
<dbReference type="RefSeq" id="WP_173087193.1">
    <property type="nucleotide sequence ID" value="NZ_BLTE01000031.1"/>
</dbReference>
<dbReference type="InterPro" id="IPR011006">
    <property type="entry name" value="CheY-like_superfamily"/>
</dbReference>
<gene>
    <name evidence="13" type="primary">rssB_2</name>
    <name evidence="13" type="ORF">NNJEOMEG_03929</name>
</gene>
<dbReference type="SMART" id="SM00091">
    <property type="entry name" value="PAS"/>
    <property type="match status" value="1"/>
</dbReference>
<evidence type="ECO:0000259" key="11">
    <source>
        <dbReference type="PROSITE" id="PS50110"/>
    </source>
</evidence>
<keyword evidence="6" id="KW-0238">DNA-binding</keyword>
<dbReference type="SMART" id="SM00448">
    <property type="entry name" value="REC"/>
    <property type="match status" value="1"/>
</dbReference>
<evidence type="ECO:0000259" key="10">
    <source>
        <dbReference type="PROSITE" id="PS50109"/>
    </source>
</evidence>
<reference evidence="13 14" key="2">
    <citation type="submission" date="2020-05" db="EMBL/GenBank/DDBJ databases">
        <title>Draft genome sequence of Desulfovibrio sp. strainFSS-1.</title>
        <authorList>
            <person name="Shimoshige H."/>
            <person name="Kobayashi H."/>
            <person name="Maekawa T."/>
        </authorList>
    </citation>
    <scope>NUCLEOTIDE SEQUENCE [LARGE SCALE GENOMIC DNA]</scope>
    <source>
        <strain evidence="13 14">SIID29052-01</strain>
    </source>
</reference>
<dbReference type="InterPro" id="IPR003661">
    <property type="entry name" value="HisK_dim/P_dom"/>
</dbReference>
<name>A0A6V8M614_9BACT</name>
<sequence>MSEPRETPRTILTVDDDPAVRATLVAWIEDAGHRPLEASSGLEGLELLASQSPDLVLLDLRMPVMDGLTFLEEKNARNDDTPVIVISGRSDMQDAIRAFRFGAWDYLTKPIESFDLLGHAVSAVLERRELARKVRQAEDRYANLVRNLPLVVFSLDERLELQFVNMACRSMLGFTPEEALAEPGWLPARIHPDERPVVTRLLQQALADCSVTFSRTCRMLHRSGRVVHGILKSIPQADCEPGVARPGIEGVILDITDRLMLEKYLVQKEKVKTLGAISAEVAHEIRNPLMSIGGYARRLQQKQPGLTEAAIILDEARRLEKLLDRIRDYLTPVKSHRMRINLADVVIRGLELLAPSLEANDVHPRVELDRDSALVEEDPDILAQIVIDLIRATQAALAPKGEMWLRCFAGERFLNLEVGGDQARPVEDVEKLFLPFDEGGESVGLASCYRMLRSMGGSLTFEQKDGKGLFTMSVPRAAQLNAPAQG</sequence>
<comment type="caution">
    <text evidence="13">The sequence shown here is derived from an EMBL/GenBank/DDBJ whole genome shotgun (WGS) entry which is preliminary data.</text>
</comment>